<proteinExistence type="predicted"/>
<dbReference type="EMBL" id="UZAD01013554">
    <property type="protein sequence ID" value="VDN95387.1"/>
    <property type="molecule type" value="Genomic_DNA"/>
</dbReference>
<reference evidence="1 2" key="2">
    <citation type="submission" date="2018-11" db="EMBL/GenBank/DDBJ databases">
        <authorList>
            <consortium name="Pathogen Informatics"/>
        </authorList>
    </citation>
    <scope>NUCLEOTIDE SEQUENCE [LARGE SCALE GENOMIC DNA]</scope>
</reference>
<keyword evidence="2" id="KW-1185">Reference proteome</keyword>
<organism evidence="3">
    <name type="scientific">Brugia pahangi</name>
    <name type="common">Filarial nematode worm</name>
    <dbReference type="NCBI Taxonomy" id="6280"/>
    <lineage>
        <taxon>Eukaryota</taxon>
        <taxon>Metazoa</taxon>
        <taxon>Ecdysozoa</taxon>
        <taxon>Nematoda</taxon>
        <taxon>Chromadorea</taxon>
        <taxon>Rhabditida</taxon>
        <taxon>Spirurina</taxon>
        <taxon>Spiruromorpha</taxon>
        <taxon>Filarioidea</taxon>
        <taxon>Onchocercidae</taxon>
        <taxon>Brugia</taxon>
    </lineage>
</organism>
<sequence length="114" mass="12659">MSRKVVKSLPGHIVPRSFGGHHKKCKYLSFIASTEFASKQVNKNNDAKVKLLTNRSLKSNKDISYHENGGERSAIAPTYYLLYALSVIANEIFRKKETGLLSLSLPSLTIASFS</sequence>
<protein>
    <submittedName>
        <fullName evidence="1 3">Uncharacterized protein</fullName>
    </submittedName>
</protein>
<evidence type="ECO:0000313" key="2">
    <source>
        <dbReference type="Proteomes" id="UP000278627"/>
    </source>
</evidence>
<dbReference type="Proteomes" id="UP000278627">
    <property type="component" value="Unassembled WGS sequence"/>
</dbReference>
<accession>A0A0N4TZ13</accession>
<dbReference type="AlphaFoldDB" id="A0A0N4TZ13"/>
<evidence type="ECO:0000313" key="1">
    <source>
        <dbReference type="EMBL" id="VDN95387.1"/>
    </source>
</evidence>
<dbReference type="WBParaSite" id="BPAG_0001427401-mRNA-1">
    <property type="protein sequence ID" value="BPAG_0001427401-mRNA-1"/>
    <property type="gene ID" value="BPAG_0001427401"/>
</dbReference>
<reference evidence="3" key="1">
    <citation type="submission" date="2017-02" db="UniProtKB">
        <authorList>
            <consortium name="WormBaseParasite"/>
        </authorList>
    </citation>
    <scope>IDENTIFICATION</scope>
</reference>
<evidence type="ECO:0000313" key="3">
    <source>
        <dbReference type="WBParaSite" id="BPAG_0001427401-mRNA-1"/>
    </source>
</evidence>
<name>A0A0N4TZ13_BRUPA</name>
<gene>
    <name evidence="1" type="ORF">BPAG_LOCUS14202</name>
</gene>